<sequence>MSKVEEIRDSWYGHRQVLQELLTKIDDKHVDFKPWDGAFSLGGLAVHLATSMEMFTKSIKEGVFTFPDSKPEFETLQDVRNIVDNYTQTTLKHFESITDQHLDKQLEMNGFDAPAAVWLSNARDHEIHHKGQLYTYARIAGVQEVPFFMKQPNKR</sequence>
<evidence type="ECO:0000256" key="1">
    <source>
        <dbReference type="ARBA" id="ARBA00008635"/>
    </source>
</evidence>
<keyword evidence="5" id="KW-1185">Reference proteome</keyword>
<gene>
    <name evidence="4" type="ORF">SAMN05216244_0985</name>
</gene>
<dbReference type="InterPro" id="IPR034660">
    <property type="entry name" value="DinB/YfiT-like"/>
</dbReference>
<feature type="binding site" evidence="3">
    <location>
        <position position="129"/>
    </location>
    <ligand>
        <name>a divalent metal cation</name>
        <dbReference type="ChEBI" id="CHEBI:60240"/>
    </ligand>
</feature>
<dbReference type="InterPro" id="IPR007837">
    <property type="entry name" value="DinB"/>
</dbReference>
<dbReference type="SUPFAM" id="SSF109854">
    <property type="entry name" value="DinB/YfiT-like putative metalloenzymes"/>
    <property type="match status" value="1"/>
</dbReference>
<evidence type="ECO:0000256" key="2">
    <source>
        <dbReference type="ARBA" id="ARBA00022723"/>
    </source>
</evidence>
<organism evidence="4 5">
    <name type="scientific">Sediminibacillus halophilus</name>
    <dbReference type="NCBI Taxonomy" id="482461"/>
    <lineage>
        <taxon>Bacteria</taxon>
        <taxon>Bacillati</taxon>
        <taxon>Bacillota</taxon>
        <taxon>Bacilli</taxon>
        <taxon>Bacillales</taxon>
        <taxon>Bacillaceae</taxon>
        <taxon>Sediminibacillus</taxon>
    </lineage>
</organism>
<feature type="binding site" evidence="3">
    <location>
        <position position="47"/>
    </location>
    <ligand>
        <name>a divalent metal cation</name>
        <dbReference type="ChEBI" id="CHEBI:60240"/>
    </ligand>
</feature>
<feature type="binding site" evidence="3">
    <location>
        <position position="125"/>
    </location>
    <ligand>
        <name>a divalent metal cation</name>
        <dbReference type="ChEBI" id="CHEBI:60240"/>
    </ligand>
</feature>
<accession>A0A1G9NFY2</accession>
<dbReference type="STRING" id="482461.SAMN05216244_0985"/>
<dbReference type="GO" id="GO:0046872">
    <property type="term" value="F:metal ion binding"/>
    <property type="evidence" value="ECO:0007669"/>
    <property type="project" value="UniProtKB-KW"/>
</dbReference>
<evidence type="ECO:0000313" key="5">
    <source>
        <dbReference type="Proteomes" id="UP000182347"/>
    </source>
</evidence>
<dbReference type="RefSeq" id="WP_074597713.1">
    <property type="nucleotide sequence ID" value="NZ_FNHF01000001.1"/>
</dbReference>
<comment type="similarity">
    <text evidence="1">Belongs to the DinB family.</text>
</comment>
<evidence type="ECO:0000313" key="4">
    <source>
        <dbReference type="EMBL" id="SDL85432.1"/>
    </source>
</evidence>
<protein>
    <submittedName>
        <fullName evidence="4">Uncharacterized damage-inducible protein DinB (Forms a four-helix bundle)</fullName>
    </submittedName>
</protein>
<dbReference type="AlphaFoldDB" id="A0A1G9NFY2"/>
<dbReference type="OrthoDB" id="119432at2"/>
<reference evidence="5" key="1">
    <citation type="submission" date="2016-10" db="EMBL/GenBank/DDBJ databases">
        <authorList>
            <person name="Varghese N."/>
            <person name="Submissions S."/>
        </authorList>
    </citation>
    <scope>NUCLEOTIDE SEQUENCE [LARGE SCALE GENOMIC DNA]</scope>
    <source>
        <strain evidence="5">CGMCC 1.6199</strain>
    </source>
</reference>
<evidence type="ECO:0000256" key="3">
    <source>
        <dbReference type="PIRSR" id="PIRSR607837-1"/>
    </source>
</evidence>
<keyword evidence="2 3" id="KW-0479">Metal-binding</keyword>
<name>A0A1G9NFY2_9BACI</name>
<dbReference type="Pfam" id="PF05163">
    <property type="entry name" value="DinB"/>
    <property type="match status" value="1"/>
</dbReference>
<dbReference type="EMBL" id="FNHF01000001">
    <property type="protein sequence ID" value="SDL85432.1"/>
    <property type="molecule type" value="Genomic_DNA"/>
</dbReference>
<dbReference type="Gene3D" id="1.20.120.450">
    <property type="entry name" value="dinb family like domain"/>
    <property type="match status" value="1"/>
</dbReference>
<proteinExistence type="inferred from homology"/>
<dbReference type="Proteomes" id="UP000182347">
    <property type="component" value="Unassembled WGS sequence"/>
</dbReference>